<reference evidence="2 3" key="1">
    <citation type="journal article" date="2023" name="G3 (Bethesda)">
        <title>A chromosome-level genome assembly of Zasmidium syzygii isolated from banana leaves.</title>
        <authorList>
            <person name="van Westerhoven A.C."/>
            <person name="Mehrabi R."/>
            <person name="Talebi R."/>
            <person name="Steentjes M.B.F."/>
            <person name="Corcolon B."/>
            <person name="Chong P.A."/>
            <person name="Kema G.H.J."/>
            <person name="Seidl M.F."/>
        </authorList>
    </citation>
    <scope>NUCLEOTIDE SEQUENCE [LARGE SCALE GENOMIC DNA]</scope>
    <source>
        <strain evidence="2 3">P124</strain>
    </source>
</reference>
<sequence>MSAPTSSPPTVPGCESVPSQSKTPSSSPPSFSRLRLLNLPWETRLAIYNLILSDLHLTPCPFSTIQGRTLQRPGLITVFGKQDPYVLLAYKAALMKLCHESATILHENRVTIALLHQAEYHRQMNLVAQGLMPEDEPRSSVGDAQRVMASTRALHMQTVREVRREVQRLRAEGFIEQSSSSS</sequence>
<accession>A0ABR0E5A3</accession>
<evidence type="ECO:0000256" key="1">
    <source>
        <dbReference type="SAM" id="MobiDB-lite"/>
    </source>
</evidence>
<feature type="compositionally biased region" description="Low complexity" evidence="1">
    <location>
        <begin position="16"/>
        <end position="31"/>
    </location>
</feature>
<protein>
    <submittedName>
        <fullName evidence="2">Uncharacterized protein</fullName>
    </submittedName>
</protein>
<organism evidence="2 3">
    <name type="scientific">Zasmidium cellare</name>
    <name type="common">Wine cellar mold</name>
    <name type="synonym">Racodium cellare</name>
    <dbReference type="NCBI Taxonomy" id="395010"/>
    <lineage>
        <taxon>Eukaryota</taxon>
        <taxon>Fungi</taxon>
        <taxon>Dikarya</taxon>
        <taxon>Ascomycota</taxon>
        <taxon>Pezizomycotina</taxon>
        <taxon>Dothideomycetes</taxon>
        <taxon>Dothideomycetidae</taxon>
        <taxon>Mycosphaerellales</taxon>
        <taxon>Mycosphaerellaceae</taxon>
        <taxon>Zasmidium</taxon>
    </lineage>
</organism>
<name>A0ABR0E5A3_ZASCE</name>
<proteinExistence type="predicted"/>
<gene>
    <name evidence="2" type="ORF">PRZ48_012582</name>
</gene>
<dbReference type="Proteomes" id="UP001305779">
    <property type="component" value="Unassembled WGS sequence"/>
</dbReference>
<evidence type="ECO:0000313" key="3">
    <source>
        <dbReference type="Proteomes" id="UP001305779"/>
    </source>
</evidence>
<evidence type="ECO:0000313" key="2">
    <source>
        <dbReference type="EMBL" id="KAK4496602.1"/>
    </source>
</evidence>
<keyword evidence="3" id="KW-1185">Reference proteome</keyword>
<feature type="compositionally biased region" description="Pro residues" evidence="1">
    <location>
        <begin position="1"/>
        <end position="11"/>
    </location>
</feature>
<comment type="caution">
    <text evidence="2">The sequence shown here is derived from an EMBL/GenBank/DDBJ whole genome shotgun (WGS) entry which is preliminary data.</text>
</comment>
<dbReference type="EMBL" id="JAXOVC010000010">
    <property type="protein sequence ID" value="KAK4496602.1"/>
    <property type="molecule type" value="Genomic_DNA"/>
</dbReference>
<feature type="region of interest" description="Disordered" evidence="1">
    <location>
        <begin position="1"/>
        <end position="31"/>
    </location>
</feature>